<organism evidence="4 5">
    <name type="scientific">Methylomagnum ishizawai</name>
    <dbReference type="NCBI Taxonomy" id="1760988"/>
    <lineage>
        <taxon>Bacteria</taxon>
        <taxon>Pseudomonadati</taxon>
        <taxon>Pseudomonadota</taxon>
        <taxon>Gammaproteobacteria</taxon>
        <taxon>Methylococcales</taxon>
        <taxon>Methylococcaceae</taxon>
        <taxon>Methylomagnum</taxon>
    </lineage>
</organism>
<dbReference type="STRING" id="1760988.SAMN02949497_0042"/>
<feature type="compositionally biased region" description="Basic and acidic residues" evidence="2">
    <location>
        <begin position="303"/>
        <end position="322"/>
    </location>
</feature>
<gene>
    <name evidence="4" type="ORF">SAMN02949497_0042</name>
</gene>
<reference evidence="4 5" key="1">
    <citation type="submission" date="2016-12" db="EMBL/GenBank/DDBJ databases">
        <authorList>
            <person name="Song W.-J."/>
            <person name="Kurnit D.M."/>
        </authorList>
    </citation>
    <scope>NUCLEOTIDE SEQUENCE [LARGE SCALE GENOMIC DNA]</scope>
    <source>
        <strain evidence="4 5">175</strain>
    </source>
</reference>
<protein>
    <submittedName>
        <fullName evidence="4">Initiator Replication protein</fullName>
    </submittedName>
</protein>
<dbReference type="InterPro" id="IPR036390">
    <property type="entry name" value="WH_DNA-bd_sf"/>
</dbReference>
<sequence>MELKNFVVTKANALIQASYRLNLNEQRLVLCCVAQLDPRQPLAKDDLFTVNVADFAAMFSLDMKNAYRELEDAATALYERDIRTHDGKARERFRWVSYVKYETGESRVTLRFSYDIAPYLSLLRERFTSYQLEQISSLRSTYSIRLFEFLMQYKKTGRLIVLLKDFKTWLELESQYPRFFDLQRRVIDPAVQELREKNQLDIQWKAIKKSRSVERLEFTFKFKEEVPLSAAALPAGAPELKPATIERFRELYPRLDPYACKNAFDHWTATKKRPADYDQAFLGFAAKWQQPKPSKSKQPSQITREEIEKHARPGESWDDVRSRLSRKAGS</sequence>
<dbReference type="OrthoDB" id="9122127at2"/>
<name>A0A1Y6D5R6_9GAMM</name>
<comment type="similarity">
    <text evidence="1">Belongs to the initiator RepB protein family.</text>
</comment>
<dbReference type="Gene3D" id="1.10.10.10">
    <property type="entry name" value="Winged helix-like DNA-binding domain superfamily/Winged helix DNA-binding domain"/>
    <property type="match status" value="2"/>
</dbReference>
<feature type="region of interest" description="Disordered" evidence="2">
    <location>
        <begin position="288"/>
        <end position="330"/>
    </location>
</feature>
<proteinExistence type="inferred from homology"/>
<dbReference type="RefSeq" id="WP_085216798.1">
    <property type="nucleotide sequence ID" value="NZ_FXAM01000004.1"/>
</dbReference>
<evidence type="ECO:0000259" key="3">
    <source>
        <dbReference type="Pfam" id="PF01051"/>
    </source>
</evidence>
<dbReference type="GO" id="GO:0006270">
    <property type="term" value="P:DNA replication initiation"/>
    <property type="evidence" value="ECO:0007669"/>
    <property type="project" value="InterPro"/>
</dbReference>
<dbReference type="Proteomes" id="UP000192923">
    <property type="component" value="Unassembled WGS sequence"/>
</dbReference>
<dbReference type="EMBL" id="FXAM01000004">
    <property type="protein sequence ID" value="SMF97780.1"/>
    <property type="molecule type" value="Genomic_DNA"/>
</dbReference>
<keyword evidence="5" id="KW-1185">Reference proteome</keyword>
<dbReference type="InterPro" id="IPR000525">
    <property type="entry name" value="Initiator_Rep_WH1"/>
</dbReference>
<evidence type="ECO:0000313" key="5">
    <source>
        <dbReference type="Proteomes" id="UP000192923"/>
    </source>
</evidence>
<feature type="domain" description="Initiator Rep protein WH1" evidence="3">
    <location>
        <begin position="8"/>
        <end position="151"/>
    </location>
</feature>
<dbReference type="Pfam" id="PF01051">
    <property type="entry name" value="Rep3_N"/>
    <property type="match status" value="1"/>
</dbReference>
<dbReference type="Pfam" id="PF21205">
    <property type="entry name" value="Rep3_C"/>
    <property type="match status" value="1"/>
</dbReference>
<dbReference type="SUPFAM" id="SSF46785">
    <property type="entry name" value="Winged helix' DNA-binding domain"/>
    <property type="match status" value="2"/>
</dbReference>
<dbReference type="AlphaFoldDB" id="A0A1Y6D5R6"/>
<dbReference type="InterPro" id="IPR036388">
    <property type="entry name" value="WH-like_DNA-bd_sf"/>
</dbReference>
<evidence type="ECO:0000256" key="1">
    <source>
        <dbReference type="ARBA" id="ARBA00038283"/>
    </source>
</evidence>
<accession>A0A1Y6D5R6</accession>
<evidence type="ECO:0000256" key="2">
    <source>
        <dbReference type="SAM" id="MobiDB-lite"/>
    </source>
</evidence>
<dbReference type="GO" id="GO:0003887">
    <property type="term" value="F:DNA-directed DNA polymerase activity"/>
    <property type="evidence" value="ECO:0007669"/>
    <property type="project" value="InterPro"/>
</dbReference>
<evidence type="ECO:0000313" key="4">
    <source>
        <dbReference type="EMBL" id="SMF97780.1"/>
    </source>
</evidence>
<feature type="compositionally biased region" description="Low complexity" evidence="2">
    <location>
        <begin position="289"/>
        <end position="301"/>
    </location>
</feature>